<dbReference type="GeneID" id="113510549"/>
<evidence type="ECO:0000256" key="10">
    <source>
        <dbReference type="ARBA" id="ARBA00023201"/>
    </source>
</evidence>
<dbReference type="PANTHER" id="PTHR11690">
    <property type="entry name" value="AMILORIDE-SENSITIVE SODIUM CHANNEL-RELATED"/>
    <property type="match status" value="1"/>
</dbReference>
<keyword evidence="4 12" id="KW-0894">Sodium channel</keyword>
<dbReference type="Proteomes" id="UP001652740">
    <property type="component" value="Unplaced"/>
</dbReference>
<name>A0ABM3MQA4_GALME</name>
<keyword evidence="9 13" id="KW-0472">Membrane</keyword>
<evidence type="ECO:0000313" key="15">
    <source>
        <dbReference type="RefSeq" id="XP_052753360.1"/>
    </source>
</evidence>
<feature type="transmembrane region" description="Helical" evidence="13">
    <location>
        <begin position="540"/>
        <end position="561"/>
    </location>
</feature>
<evidence type="ECO:0000256" key="3">
    <source>
        <dbReference type="ARBA" id="ARBA00022448"/>
    </source>
</evidence>
<comment type="similarity">
    <text evidence="2 12">Belongs to the amiloride-sensitive sodium channel (TC 1.A.6) family.</text>
</comment>
<keyword evidence="5 12" id="KW-0812">Transmembrane</keyword>
<evidence type="ECO:0000256" key="8">
    <source>
        <dbReference type="ARBA" id="ARBA00023065"/>
    </source>
</evidence>
<reference evidence="15" key="1">
    <citation type="submission" date="2025-08" db="UniProtKB">
        <authorList>
            <consortium name="RefSeq"/>
        </authorList>
    </citation>
    <scope>IDENTIFICATION</scope>
    <source>
        <tissue evidence="15">Whole larvae</tissue>
    </source>
</reference>
<dbReference type="Pfam" id="PF00858">
    <property type="entry name" value="ASC"/>
    <property type="match status" value="1"/>
</dbReference>
<sequence>MYINTHFWTVIKVGYLSARIAFYILVSTNMNKNFKSSKMLRNSNFRGFKNRYEKERPAPTKFQIFKQSLKTIAKEYCTESSICGLKHIVDDKTPSIERVIWIIMLIGALVCSISLIWETFDKYNRAPLVTTQMPEGIPVNSIIFPAIGICTTNRISKRAVDALAKELLKAERNKKYNEQTMLTLLYGLGQLYDLQPVNENIVSSMRLHLALGDYDVHELIKNLTPSCEDLLIRCAWNDDPKNCSELFDFRLTMNGYCCTFNYLRQSDSEFEDVNGTARSIDMYKYGNKSSFDFDQGLKILMRINENDDFFRNMPLQGAQLQFSDAYDFPDAPSGSFGMQIIRPNVQMTVMVIPTYTTASSDIRHVPVRLRGCLFYDESSYLPFYTHSDCMLKCRVLFLLSKCNCIPFNMLKMANTRTCDLRDVACLRRYYAQSITIRPEIEPLPPELELELVEGGISCPMCFPTCSKTTYNYDFINVNIYPENLNTAPNSERDTWLLGANFTGTSIVHVKYARETVDFFRQSVIMKWFDLFSDMGSTCGFVTGFSFVSVLEFLYFFVIKLIREINATRKRNRIANTLQTNTPYIVNSEFEPIGRYRAIYWNELTAVTHAHQM</sequence>
<keyword evidence="6 13" id="KW-1133">Transmembrane helix</keyword>
<evidence type="ECO:0000256" key="9">
    <source>
        <dbReference type="ARBA" id="ARBA00023136"/>
    </source>
</evidence>
<keyword evidence="7" id="KW-0915">Sodium</keyword>
<dbReference type="PANTHER" id="PTHR11690:SF288">
    <property type="entry name" value="AMILORIDE-SENSITIVE NA+ CHANNEL-RELATED"/>
    <property type="match status" value="1"/>
</dbReference>
<keyword evidence="14" id="KW-1185">Reference proteome</keyword>
<gene>
    <name evidence="15" type="primary">LOC113510549</name>
</gene>
<organism evidence="14 15">
    <name type="scientific">Galleria mellonella</name>
    <name type="common">Greater wax moth</name>
    <dbReference type="NCBI Taxonomy" id="7137"/>
    <lineage>
        <taxon>Eukaryota</taxon>
        <taxon>Metazoa</taxon>
        <taxon>Ecdysozoa</taxon>
        <taxon>Arthropoda</taxon>
        <taxon>Hexapoda</taxon>
        <taxon>Insecta</taxon>
        <taxon>Pterygota</taxon>
        <taxon>Neoptera</taxon>
        <taxon>Endopterygota</taxon>
        <taxon>Lepidoptera</taxon>
        <taxon>Glossata</taxon>
        <taxon>Ditrysia</taxon>
        <taxon>Pyraloidea</taxon>
        <taxon>Pyralidae</taxon>
        <taxon>Galleriinae</taxon>
        <taxon>Galleria</taxon>
    </lineage>
</organism>
<dbReference type="PROSITE" id="PS01206">
    <property type="entry name" value="ASC"/>
    <property type="match status" value="1"/>
</dbReference>
<comment type="subcellular location">
    <subcellularLocation>
        <location evidence="1">Membrane</location>
        <topology evidence="1">Multi-pass membrane protein</topology>
    </subcellularLocation>
</comment>
<evidence type="ECO:0000313" key="14">
    <source>
        <dbReference type="Proteomes" id="UP001652740"/>
    </source>
</evidence>
<proteinExistence type="inferred from homology"/>
<dbReference type="RefSeq" id="XP_052753360.1">
    <property type="nucleotide sequence ID" value="XM_052897400.1"/>
</dbReference>
<evidence type="ECO:0000256" key="2">
    <source>
        <dbReference type="ARBA" id="ARBA00007193"/>
    </source>
</evidence>
<keyword evidence="10 12" id="KW-0739">Sodium transport</keyword>
<evidence type="ECO:0000256" key="7">
    <source>
        <dbReference type="ARBA" id="ARBA00023053"/>
    </source>
</evidence>
<evidence type="ECO:0000256" key="5">
    <source>
        <dbReference type="ARBA" id="ARBA00022692"/>
    </source>
</evidence>
<evidence type="ECO:0000256" key="11">
    <source>
        <dbReference type="ARBA" id="ARBA00023303"/>
    </source>
</evidence>
<evidence type="ECO:0000256" key="13">
    <source>
        <dbReference type="SAM" id="Phobius"/>
    </source>
</evidence>
<accession>A0ABM3MQA4</accession>
<dbReference type="InterPro" id="IPR020903">
    <property type="entry name" value="ENaC_CS"/>
</dbReference>
<protein>
    <submittedName>
        <fullName evidence="15">Sodium channel protein Nach-like</fullName>
    </submittedName>
</protein>
<dbReference type="InterPro" id="IPR001873">
    <property type="entry name" value="ENaC"/>
</dbReference>
<evidence type="ECO:0000256" key="4">
    <source>
        <dbReference type="ARBA" id="ARBA00022461"/>
    </source>
</evidence>
<evidence type="ECO:0000256" key="12">
    <source>
        <dbReference type="RuleBase" id="RU000679"/>
    </source>
</evidence>
<feature type="transmembrane region" description="Helical" evidence="13">
    <location>
        <begin position="6"/>
        <end position="26"/>
    </location>
</feature>
<keyword evidence="3 12" id="KW-0813">Transport</keyword>
<keyword evidence="11 12" id="KW-0407">Ion channel</keyword>
<dbReference type="Gene3D" id="2.60.470.10">
    <property type="entry name" value="Acid-sensing ion channels like domains"/>
    <property type="match status" value="1"/>
</dbReference>
<evidence type="ECO:0000256" key="1">
    <source>
        <dbReference type="ARBA" id="ARBA00004141"/>
    </source>
</evidence>
<dbReference type="Gene3D" id="1.10.287.770">
    <property type="entry name" value="YojJ-like"/>
    <property type="match status" value="1"/>
</dbReference>
<feature type="transmembrane region" description="Helical" evidence="13">
    <location>
        <begin position="99"/>
        <end position="117"/>
    </location>
</feature>
<evidence type="ECO:0000256" key="6">
    <source>
        <dbReference type="ARBA" id="ARBA00022989"/>
    </source>
</evidence>
<keyword evidence="8 12" id="KW-0406">Ion transport</keyword>